<feature type="region of interest" description="Disordered" evidence="2">
    <location>
        <begin position="206"/>
        <end position="247"/>
    </location>
</feature>
<reference evidence="3 4" key="1">
    <citation type="submission" date="2021-09" db="EMBL/GenBank/DDBJ databases">
        <title>Genomic insights and catalytic innovation underlie evolution of tropane alkaloids biosynthesis.</title>
        <authorList>
            <person name="Wang Y.-J."/>
            <person name="Tian T."/>
            <person name="Huang J.-P."/>
            <person name="Huang S.-X."/>
        </authorList>
    </citation>
    <scope>NUCLEOTIDE SEQUENCE [LARGE SCALE GENOMIC DNA]</scope>
    <source>
        <strain evidence="3">KIB-2018</strain>
        <tissue evidence="3">Leaf</tissue>
    </source>
</reference>
<keyword evidence="1" id="KW-0175">Coiled coil</keyword>
<evidence type="ECO:0000256" key="2">
    <source>
        <dbReference type="SAM" id="MobiDB-lite"/>
    </source>
</evidence>
<keyword evidence="4" id="KW-1185">Reference proteome</keyword>
<dbReference type="EMBL" id="JAIWQS010000006">
    <property type="protein sequence ID" value="KAJ8761101.1"/>
    <property type="molecule type" value="Genomic_DNA"/>
</dbReference>
<comment type="caution">
    <text evidence="3">The sequence shown here is derived from an EMBL/GenBank/DDBJ whole genome shotgun (WGS) entry which is preliminary data.</text>
</comment>
<evidence type="ECO:0000313" key="4">
    <source>
        <dbReference type="Proteomes" id="UP001159364"/>
    </source>
</evidence>
<organism evidence="3 4">
    <name type="scientific">Erythroxylum novogranatense</name>
    <dbReference type="NCBI Taxonomy" id="1862640"/>
    <lineage>
        <taxon>Eukaryota</taxon>
        <taxon>Viridiplantae</taxon>
        <taxon>Streptophyta</taxon>
        <taxon>Embryophyta</taxon>
        <taxon>Tracheophyta</taxon>
        <taxon>Spermatophyta</taxon>
        <taxon>Magnoliopsida</taxon>
        <taxon>eudicotyledons</taxon>
        <taxon>Gunneridae</taxon>
        <taxon>Pentapetalae</taxon>
        <taxon>rosids</taxon>
        <taxon>fabids</taxon>
        <taxon>Malpighiales</taxon>
        <taxon>Erythroxylaceae</taxon>
        <taxon>Erythroxylum</taxon>
    </lineage>
</organism>
<evidence type="ECO:0000313" key="3">
    <source>
        <dbReference type="EMBL" id="KAJ8761101.1"/>
    </source>
</evidence>
<accession>A0AAV8T3Z8</accession>
<evidence type="ECO:0000256" key="1">
    <source>
        <dbReference type="SAM" id="Coils"/>
    </source>
</evidence>
<feature type="coiled-coil region" evidence="1">
    <location>
        <begin position="29"/>
        <end position="92"/>
    </location>
</feature>
<name>A0AAV8T3Z8_9ROSI</name>
<gene>
    <name evidence="3" type="ORF">K2173_000780</name>
</gene>
<dbReference type="AlphaFoldDB" id="A0AAV8T3Z8"/>
<proteinExistence type="predicted"/>
<dbReference type="Proteomes" id="UP001159364">
    <property type="component" value="Linkage Group LG06"/>
</dbReference>
<protein>
    <submittedName>
        <fullName evidence="3">Uncharacterized protein</fullName>
    </submittedName>
</protein>
<feature type="compositionally biased region" description="Acidic residues" evidence="2">
    <location>
        <begin position="206"/>
        <end position="217"/>
    </location>
</feature>
<sequence>MAHLVRDCTRDMVFASAMYQRLGQLDEVNQTIDREVHDLLEQINTLRAELSEAKEEKDVLRAQLSSMEEEEKNILEEERSVLRAQLASGKEERGRMLASRVELESECRVSQVRIEGLRKKVLDATGRLRLEEELRSKAFREECLKFACDLAISILKRCHNVCVLDGSEGPSFQDYVEPMLPSELGLSLEEKRDIVEKKKEVLVDEMLDLSSDEEEDVSPLSSPTDPAIGLSPADPVVGLPSPPEGSK</sequence>